<dbReference type="GO" id="GO:0140662">
    <property type="term" value="F:ATP-dependent protein folding chaperone"/>
    <property type="evidence" value="ECO:0007669"/>
    <property type="project" value="InterPro"/>
</dbReference>
<dbReference type="PANTHER" id="PTHR19375">
    <property type="entry name" value="HEAT SHOCK PROTEIN 70KDA"/>
    <property type="match status" value="1"/>
</dbReference>
<evidence type="ECO:0008006" key="6">
    <source>
        <dbReference type="Google" id="ProtNLM"/>
    </source>
</evidence>
<feature type="non-terminal residue" evidence="4">
    <location>
        <position position="1"/>
    </location>
</feature>
<evidence type="ECO:0000313" key="5">
    <source>
        <dbReference type="Proteomes" id="UP000824469"/>
    </source>
</evidence>
<dbReference type="InterPro" id="IPR013126">
    <property type="entry name" value="Hsp_70_fam"/>
</dbReference>
<keyword evidence="3" id="KW-0067">ATP-binding</keyword>
<dbReference type="SUPFAM" id="SSF53067">
    <property type="entry name" value="Actin-like ATPase domain"/>
    <property type="match status" value="2"/>
</dbReference>
<proteinExistence type="inferred from homology"/>
<evidence type="ECO:0000256" key="3">
    <source>
        <dbReference type="ARBA" id="ARBA00022840"/>
    </source>
</evidence>
<dbReference type="FunFam" id="3.90.640.10:FF:000003">
    <property type="entry name" value="Molecular chaperone DnaK"/>
    <property type="match status" value="1"/>
</dbReference>
<accession>A0AA38CEG7</accession>
<name>A0AA38CEG7_TAXCH</name>
<dbReference type="InterPro" id="IPR043129">
    <property type="entry name" value="ATPase_NBD"/>
</dbReference>
<dbReference type="GO" id="GO:0005524">
    <property type="term" value="F:ATP binding"/>
    <property type="evidence" value="ECO:0007669"/>
    <property type="project" value="UniProtKB-KW"/>
</dbReference>
<comment type="caution">
    <text evidence="4">The sequence shown here is derived from an EMBL/GenBank/DDBJ whole genome shotgun (WGS) entry which is preliminary data.</text>
</comment>
<keyword evidence="5" id="KW-1185">Reference proteome</keyword>
<dbReference type="SMR" id="A0AA38CEG7"/>
<organism evidence="4 5">
    <name type="scientific">Taxus chinensis</name>
    <name type="common">Chinese yew</name>
    <name type="synonym">Taxus wallichiana var. chinensis</name>
    <dbReference type="NCBI Taxonomy" id="29808"/>
    <lineage>
        <taxon>Eukaryota</taxon>
        <taxon>Viridiplantae</taxon>
        <taxon>Streptophyta</taxon>
        <taxon>Embryophyta</taxon>
        <taxon>Tracheophyta</taxon>
        <taxon>Spermatophyta</taxon>
        <taxon>Pinopsida</taxon>
        <taxon>Pinidae</taxon>
        <taxon>Conifers II</taxon>
        <taxon>Cupressales</taxon>
        <taxon>Taxaceae</taxon>
        <taxon>Taxus</taxon>
    </lineage>
</organism>
<dbReference type="Pfam" id="PF00012">
    <property type="entry name" value="HSP70"/>
    <property type="match status" value="1"/>
</dbReference>
<dbReference type="Gene3D" id="3.90.640.10">
    <property type="entry name" value="Actin, Chain A, domain 4"/>
    <property type="match status" value="1"/>
</dbReference>
<gene>
    <name evidence="4" type="ORF">KI387_038641</name>
</gene>
<dbReference type="EMBL" id="JAHRHJ020000011">
    <property type="protein sequence ID" value="KAH9295053.1"/>
    <property type="molecule type" value="Genomic_DNA"/>
</dbReference>
<evidence type="ECO:0000256" key="1">
    <source>
        <dbReference type="ARBA" id="ARBA00007381"/>
    </source>
</evidence>
<protein>
    <recommendedName>
        <fullName evidence="6">Heat shock protein 70</fullName>
    </recommendedName>
</protein>
<dbReference type="FunFam" id="3.30.420.40:FF:000028">
    <property type="entry name" value="heat shock 70 kDa protein-like"/>
    <property type="match status" value="1"/>
</dbReference>
<evidence type="ECO:0000256" key="2">
    <source>
        <dbReference type="ARBA" id="ARBA00022741"/>
    </source>
</evidence>
<dbReference type="Gene3D" id="3.30.420.40">
    <property type="match status" value="2"/>
</dbReference>
<reference evidence="4 5" key="1">
    <citation type="journal article" date="2021" name="Nat. Plants">
        <title>The Taxus genome provides insights into paclitaxel biosynthesis.</title>
        <authorList>
            <person name="Xiong X."/>
            <person name="Gou J."/>
            <person name="Liao Q."/>
            <person name="Li Y."/>
            <person name="Zhou Q."/>
            <person name="Bi G."/>
            <person name="Li C."/>
            <person name="Du R."/>
            <person name="Wang X."/>
            <person name="Sun T."/>
            <person name="Guo L."/>
            <person name="Liang H."/>
            <person name="Lu P."/>
            <person name="Wu Y."/>
            <person name="Zhang Z."/>
            <person name="Ro D.K."/>
            <person name="Shang Y."/>
            <person name="Huang S."/>
            <person name="Yan J."/>
        </authorList>
    </citation>
    <scope>NUCLEOTIDE SEQUENCE [LARGE SCALE GENOMIC DNA]</scope>
    <source>
        <strain evidence="4">Ta-2019</strain>
    </source>
</reference>
<sequence>MKETVESYLGRSVVNAVITVPTCFNDSRRQAIKDAGRIAGLEVKATNGDTFLGGEDFDNSLLQYLIDEFKKSEGIDLSKDRLDVQRLREAAEKEKIELSSTTSTNINLLFITADASSAKNLNITLTRSKFEMLVNDLIERTRQPCKDCMKDASVTPKELNE</sequence>
<dbReference type="OMA" id="WISRWRP"/>
<dbReference type="Proteomes" id="UP000824469">
    <property type="component" value="Unassembled WGS sequence"/>
</dbReference>
<dbReference type="AlphaFoldDB" id="A0AA38CEG7"/>
<comment type="similarity">
    <text evidence="1">Belongs to the heat shock protein 70 family.</text>
</comment>
<keyword evidence="2" id="KW-0547">Nucleotide-binding</keyword>
<evidence type="ECO:0000313" key="4">
    <source>
        <dbReference type="EMBL" id="KAH9295053.1"/>
    </source>
</evidence>